<dbReference type="SUPFAM" id="SSF54695">
    <property type="entry name" value="POZ domain"/>
    <property type="match status" value="1"/>
</dbReference>
<evidence type="ECO:0000313" key="2">
    <source>
        <dbReference type="Proteomes" id="UP000001064"/>
    </source>
</evidence>
<dbReference type="InParanoid" id="F1A0U1"/>
<gene>
    <name evidence="1" type="ORF">DICPUDRAFT_83852</name>
</gene>
<dbReference type="GO" id="GO:0030162">
    <property type="term" value="P:regulation of proteolysis"/>
    <property type="evidence" value="ECO:0000318"/>
    <property type="project" value="GO_Central"/>
</dbReference>
<name>F1A0U1_DICPU</name>
<dbReference type="GO" id="GO:0031625">
    <property type="term" value="F:ubiquitin protein ligase binding"/>
    <property type="evidence" value="ECO:0000318"/>
    <property type="project" value="GO_Central"/>
</dbReference>
<dbReference type="KEGG" id="dpp:DICPUDRAFT_83852"/>
<accession>F1A0U1</accession>
<dbReference type="Proteomes" id="UP000001064">
    <property type="component" value="Unassembled WGS sequence"/>
</dbReference>
<keyword evidence="2" id="KW-1185">Reference proteome</keyword>
<dbReference type="GO" id="GO:0005737">
    <property type="term" value="C:cytoplasm"/>
    <property type="evidence" value="ECO:0000318"/>
    <property type="project" value="GO_Central"/>
</dbReference>
<dbReference type="RefSeq" id="XP_003293281.1">
    <property type="nucleotide sequence ID" value="XM_003293233.1"/>
</dbReference>
<dbReference type="OMA" id="QYTGIRG"/>
<protein>
    <recommendedName>
        <fullName evidence="3">BTB domain-containing protein</fullName>
    </recommendedName>
</protein>
<dbReference type="GO" id="GO:0043161">
    <property type="term" value="P:proteasome-mediated ubiquitin-dependent protein catabolic process"/>
    <property type="evidence" value="ECO:0000318"/>
    <property type="project" value="GO_Central"/>
</dbReference>
<organism evidence="1 2">
    <name type="scientific">Dictyostelium purpureum</name>
    <name type="common">Slime mold</name>
    <dbReference type="NCBI Taxonomy" id="5786"/>
    <lineage>
        <taxon>Eukaryota</taxon>
        <taxon>Amoebozoa</taxon>
        <taxon>Evosea</taxon>
        <taxon>Eumycetozoa</taxon>
        <taxon>Dictyostelia</taxon>
        <taxon>Dictyosteliales</taxon>
        <taxon>Dictyosteliaceae</taxon>
        <taxon>Dictyostelium</taxon>
    </lineage>
</organism>
<dbReference type="Gene3D" id="3.30.710.10">
    <property type="entry name" value="Potassium Channel Kv1.1, Chain A"/>
    <property type="match status" value="1"/>
</dbReference>
<dbReference type="GeneID" id="10510977"/>
<dbReference type="InterPro" id="IPR016024">
    <property type="entry name" value="ARM-type_fold"/>
</dbReference>
<dbReference type="FunCoup" id="F1A0U1">
    <property type="interactions" value="616"/>
</dbReference>
<reference evidence="2" key="1">
    <citation type="journal article" date="2011" name="Genome Biol.">
        <title>Comparative genomics of the social amoebae Dictyostelium discoideum and Dictyostelium purpureum.</title>
        <authorList>
            <consortium name="US DOE Joint Genome Institute (JGI-PGF)"/>
            <person name="Sucgang R."/>
            <person name="Kuo A."/>
            <person name="Tian X."/>
            <person name="Salerno W."/>
            <person name="Parikh A."/>
            <person name="Feasley C.L."/>
            <person name="Dalin E."/>
            <person name="Tu H."/>
            <person name="Huang E."/>
            <person name="Barry K."/>
            <person name="Lindquist E."/>
            <person name="Shapiro H."/>
            <person name="Bruce D."/>
            <person name="Schmutz J."/>
            <person name="Salamov A."/>
            <person name="Fey P."/>
            <person name="Gaudet P."/>
            <person name="Anjard C."/>
            <person name="Babu M.M."/>
            <person name="Basu S."/>
            <person name="Bushmanova Y."/>
            <person name="van der Wel H."/>
            <person name="Katoh-Kurasawa M."/>
            <person name="Dinh C."/>
            <person name="Coutinho P.M."/>
            <person name="Saito T."/>
            <person name="Elias M."/>
            <person name="Schaap P."/>
            <person name="Kay R.R."/>
            <person name="Henrissat B."/>
            <person name="Eichinger L."/>
            <person name="Rivero F."/>
            <person name="Putnam N.H."/>
            <person name="West C.M."/>
            <person name="Loomis W.F."/>
            <person name="Chisholm R.L."/>
            <person name="Shaulsky G."/>
            <person name="Strassmann J.E."/>
            <person name="Queller D.C."/>
            <person name="Kuspa A."/>
            <person name="Grigoriev I.V."/>
        </authorList>
    </citation>
    <scope>NUCLEOTIDE SEQUENCE [LARGE SCALE GENOMIC DNA]</scope>
    <source>
        <strain evidence="2">QSDP1</strain>
    </source>
</reference>
<proteinExistence type="predicted"/>
<dbReference type="EMBL" id="GL871349">
    <property type="protein sequence ID" value="EGC30192.1"/>
    <property type="molecule type" value="Genomic_DNA"/>
</dbReference>
<dbReference type="InterPro" id="IPR011333">
    <property type="entry name" value="SKP1/BTB/POZ_sf"/>
</dbReference>
<dbReference type="VEuPathDB" id="AmoebaDB:DICPUDRAFT_83852"/>
<dbReference type="Gene3D" id="1.25.10.10">
    <property type="entry name" value="Leucine-rich Repeat Variant"/>
    <property type="match status" value="1"/>
</dbReference>
<dbReference type="AlphaFoldDB" id="F1A0U1"/>
<dbReference type="PANTHER" id="PTHR24413">
    <property type="entry name" value="SPECKLE-TYPE POZ PROTEIN"/>
    <property type="match status" value="1"/>
</dbReference>
<dbReference type="eggNOG" id="ENOG502RDN8">
    <property type="taxonomic scope" value="Eukaryota"/>
</dbReference>
<dbReference type="OrthoDB" id="6359816at2759"/>
<dbReference type="InterPro" id="IPR011989">
    <property type="entry name" value="ARM-like"/>
</dbReference>
<dbReference type="SUPFAM" id="SSF48371">
    <property type="entry name" value="ARM repeat"/>
    <property type="match status" value="1"/>
</dbReference>
<evidence type="ECO:0008006" key="3">
    <source>
        <dbReference type="Google" id="ProtNLM"/>
    </source>
</evidence>
<evidence type="ECO:0000313" key="1">
    <source>
        <dbReference type="EMBL" id="EGC30192.1"/>
    </source>
</evidence>
<sequence>MSSINHIESHFLSSNNQVPMQSTSPLSFLENIDRLLNLTKSTYSGIQYTGIRGLNDFSCTSFKLLVVVFSKYRSMIPIFKLINCSEEKVRSETLSLLWNFSAEESLKVKMFEENILSYLCGLFQYSDENLLLRTSAIIQNLSEFRFEKGAINQNQIKIARYQDLLKTIIERSKHDDVRIKFLSCNTLCNLSMNEENRKLFQQMDIFNTIIGAFNNNYINDIELPSSFNWVTLQPLMGLIGSKDQEVQIFILYCLHSFSLSEKYNKRLWKVLANNHGIESLLKLKKSKNHLVKELATKICSTLNIEKQKIETIKYDSNVCLENEISKLFNNSSMFPDLYISSNGREGYYLHKSICVSRCPKLKIILDYKLNNIGNDSSKLKDSTGIEDQFLNNSNIGKKIKNNYIHSNNNNNNNCNNSNNDKIIKNEFISNIQVIELEQDLYDIFFEISKWIYSIHPNISSEKSAKSIMEIAYYLELYDVVSECEYSLWHHIELENCSEVLELSLKCNAKQLEKVCLEFILRNIHSLYFGDLENFKNHSYNWETDINAFWYGNNWTERCKKFIVDQYQLQQQQFKTEIQELNLAASASNNSQDFFRF</sequence>